<dbReference type="AlphaFoldDB" id="A0AAI8QGU0"/>
<dbReference type="EMBL" id="AP012492">
    <property type="protein sequence ID" value="BAM32100.1"/>
    <property type="molecule type" value="Genomic_DNA"/>
</dbReference>
<dbReference type="Proteomes" id="UP000005755">
    <property type="component" value="Unassembled WGS sequence"/>
</dbReference>
<accession>A0AAI8QGU0</accession>
<organism evidence="1 4">
    <name type="scientific">Helicobacter cinaedi CCUG 18818 = ATCC BAA-847</name>
    <dbReference type="NCBI Taxonomy" id="537971"/>
    <lineage>
        <taxon>Bacteria</taxon>
        <taxon>Pseudomonadati</taxon>
        <taxon>Campylobacterota</taxon>
        <taxon>Epsilonproteobacteria</taxon>
        <taxon>Campylobacterales</taxon>
        <taxon>Helicobacteraceae</taxon>
        <taxon>Helicobacter</taxon>
    </lineage>
</organism>
<evidence type="ECO:0000313" key="2">
    <source>
        <dbReference type="EMBL" id="EFR46639.1"/>
    </source>
</evidence>
<evidence type="ECO:0000313" key="1">
    <source>
        <dbReference type="EMBL" id="BAM32100.1"/>
    </source>
</evidence>
<sequence>MRRFEMKRYIFLLCGISLCLLQGRESIDRIGIQEAWFNHKAGKSEFNAAHTMIYYEYETIYDNRFAHNMFVGLGGSAGNLNGIAPVAGSEFLSTAPVRGGMGLNIDFNFGLGYYFITRTRDNPLYLGIGLRESVGAIGYVNMPVMGEFSGTYLPLELRGDVALNHKVKLEYIAAYDVLLAASGATVVYGGGNAQHKLTFDGGQNALRFVLGLRYYVNATSFFFTQLYARFESLGASSSVNVSMPADSTTPGVKANATATIHYPKSHTSFVGLRVGFGF</sequence>
<dbReference type="EMBL" id="DS990392">
    <property type="protein sequence ID" value="EFR46639.1"/>
    <property type="molecule type" value="Genomic_DNA"/>
</dbReference>
<protein>
    <submittedName>
        <fullName evidence="1">Uncharacterized protein</fullName>
    </submittedName>
</protein>
<proteinExistence type="predicted"/>
<keyword evidence="3" id="KW-1185">Reference proteome</keyword>
<dbReference type="Proteomes" id="UP000006036">
    <property type="component" value="Chromosome 1"/>
</dbReference>
<dbReference type="KEGG" id="hcb:HCBAA847_0862"/>
<name>A0AAI8QGU0_9HELI</name>
<gene>
    <name evidence="1" type="ORF">HCBAA847_0862</name>
    <name evidence="2" type="ORF">HCCG_01186</name>
</gene>
<reference evidence="1" key="3">
    <citation type="submission" date="2012-07" db="EMBL/GenBank/DDBJ databases">
        <authorList>
            <person name="Akiyama T."/>
            <person name="Takeshita N."/>
            <person name="Ohmagari N."/>
            <person name="Kirikae T."/>
        </authorList>
    </citation>
    <scope>NUCLEOTIDE SEQUENCE</scope>
    <source>
        <strain evidence="1">ATCC BAA-847</strain>
    </source>
</reference>
<evidence type="ECO:0000313" key="4">
    <source>
        <dbReference type="Proteomes" id="UP000006036"/>
    </source>
</evidence>
<evidence type="ECO:0000313" key="3">
    <source>
        <dbReference type="Proteomes" id="UP000005755"/>
    </source>
</evidence>
<reference evidence="1 4" key="2">
    <citation type="journal article" date="2012" name="J. Bacteriol.">
        <title>Complete Genome Sequence of Helicobacter cinaedi Type Strain ATCC BAA-847.</title>
        <authorList>
            <person name="Miyoshi-Akiyama T."/>
            <person name="Takeshita N."/>
            <person name="Ohmagari N."/>
            <person name="Kirikae T."/>
        </authorList>
    </citation>
    <scope>NUCLEOTIDE SEQUENCE [LARGE SCALE GENOMIC DNA]</scope>
    <source>
        <strain evidence="1 4">ATCC BAA-847</strain>
    </source>
</reference>
<reference evidence="2" key="1">
    <citation type="submission" date="2008-08" db="EMBL/GenBank/DDBJ databases">
        <title>Annotation of Helicobacter cinaedi strain CCUG 18818.</title>
        <authorList>
            <consortium name="The Broad Institute Genome Sequencing Platform"/>
            <person name="Fox J.G."/>
            <person name="Shen Z."/>
            <person name="Charoenlap N."/>
            <person name="Schauer D.B."/>
            <person name="Ward D."/>
            <person name="Mehta T."/>
            <person name="Young S."/>
            <person name="Jaffe D."/>
            <person name="Gnerre S."/>
            <person name="Berlin A."/>
            <person name="Heiman D."/>
            <person name="Hepburn T."/>
            <person name="Shea T."/>
            <person name="Sykes S."/>
            <person name="Alvarado L."/>
            <person name="Kodira C."/>
            <person name="Borodovsky M."/>
            <person name="Lander E."/>
            <person name="Galagan J."/>
            <person name="Nusbaum C."/>
            <person name="Birren B."/>
        </authorList>
    </citation>
    <scope>NUCLEOTIDE SEQUENCE</scope>
    <source>
        <strain evidence="2">CCUG 18818</strain>
    </source>
</reference>
<reference evidence="3" key="4">
    <citation type="journal article" date="2014" name="Genome Announc.">
        <title>Draft genome sequences of six enterohepatic helicobacter species isolated from humans and one from rhesus macaques.</title>
        <authorList>
            <person name="Shen Z."/>
            <person name="Sheh A."/>
            <person name="Young S.K."/>
            <person name="Abouelliel A."/>
            <person name="Ward D.V."/>
            <person name="Earl A.M."/>
            <person name="Fox J.G."/>
        </authorList>
    </citation>
    <scope>NUCLEOTIDE SEQUENCE [LARGE SCALE GENOMIC DNA]</scope>
    <source>
        <strain evidence="3">CCUG 18818</strain>
    </source>
</reference>